<proteinExistence type="predicted"/>
<organism evidence="2 3">
    <name type="scientific">Piloderma croceum (strain F 1598)</name>
    <dbReference type="NCBI Taxonomy" id="765440"/>
    <lineage>
        <taxon>Eukaryota</taxon>
        <taxon>Fungi</taxon>
        <taxon>Dikarya</taxon>
        <taxon>Basidiomycota</taxon>
        <taxon>Agaricomycotina</taxon>
        <taxon>Agaricomycetes</taxon>
        <taxon>Agaricomycetidae</taxon>
        <taxon>Atheliales</taxon>
        <taxon>Atheliaceae</taxon>
        <taxon>Piloderma</taxon>
    </lineage>
</organism>
<dbReference type="AlphaFoldDB" id="A0A0C3F1K5"/>
<feature type="transmembrane region" description="Helical" evidence="1">
    <location>
        <begin position="99"/>
        <end position="118"/>
    </location>
</feature>
<dbReference type="InParanoid" id="A0A0C3F1K5"/>
<evidence type="ECO:0000313" key="3">
    <source>
        <dbReference type="Proteomes" id="UP000054166"/>
    </source>
</evidence>
<dbReference type="HOGENOM" id="CLU_1732178_0_0_1"/>
<keyword evidence="1" id="KW-0472">Membrane</keyword>
<reference evidence="2 3" key="1">
    <citation type="submission" date="2014-04" db="EMBL/GenBank/DDBJ databases">
        <authorList>
            <consortium name="DOE Joint Genome Institute"/>
            <person name="Kuo A."/>
            <person name="Tarkka M."/>
            <person name="Buscot F."/>
            <person name="Kohler A."/>
            <person name="Nagy L.G."/>
            <person name="Floudas D."/>
            <person name="Copeland A."/>
            <person name="Barry K.W."/>
            <person name="Cichocki N."/>
            <person name="Veneault-Fourrey C."/>
            <person name="LaButti K."/>
            <person name="Lindquist E.A."/>
            <person name="Lipzen A."/>
            <person name="Lundell T."/>
            <person name="Morin E."/>
            <person name="Murat C."/>
            <person name="Sun H."/>
            <person name="Tunlid A."/>
            <person name="Henrissat B."/>
            <person name="Grigoriev I.V."/>
            <person name="Hibbett D.S."/>
            <person name="Martin F."/>
            <person name="Nordberg H.P."/>
            <person name="Cantor M.N."/>
            <person name="Hua S.X."/>
        </authorList>
    </citation>
    <scope>NUCLEOTIDE SEQUENCE [LARGE SCALE GENOMIC DNA]</scope>
    <source>
        <strain evidence="2 3">F 1598</strain>
    </source>
</reference>
<protein>
    <submittedName>
        <fullName evidence="2">Uncharacterized protein</fullName>
    </submittedName>
</protein>
<evidence type="ECO:0000256" key="1">
    <source>
        <dbReference type="SAM" id="Phobius"/>
    </source>
</evidence>
<name>A0A0C3F1K5_PILCF</name>
<keyword evidence="1" id="KW-0812">Transmembrane</keyword>
<keyword evidence="1" id="KW-1133">Transmembrane helix</keyword>
<dbReference type="Proteomes" id="UP000054166">
    <property type="component" value="Unassembled WGS sequence"/>
</dbReference>
<reference evidence="3" key="2">
    <citation type="submission" date="2015-01" db="EMBL/GenBank/DDBJ databases">
        <title>Evolutionary Origins and Diversification of the Mycorrhizal Mutualists.</title>
        <authorList>
            <consortium name="DOE Joint Genome Institute"/>
            <consortium name="Mycorrhizal Genomics Consortium"/>
            <person name="Kohler A."/>
            <person name="Kuo A."/>
            <person name="Nagy L.G."/>
            <person name="Floudas D."/>
            <person name="Copeland A."/>
            <person name="Barry K.W."/>
            <person name="Cichocki N."/>
            <person name="Veneault-Fourrey C."/>
            <person name="LaButti K."/>
            <person name="Lindquist E.A."/>
            <person name="Lipzen A."/>
            <person name="Lundell T."/>
            <person name="Morin E."/>
            <person name="Murat C."/>
            <person name="Riley R."/>
            <person name="Ohm R."/>
            <person name="Sun H."/>
            <person name="Tunlid A."/>
            <person name="Henrissat B."/>
            <person name="Grigoriev I.V."/>
            <person name="Hibbett D.S."/>
            <person name="Martin F."/>
        </authorList>
    </citation>
    <scope>NUCLEOTIDE SEQUENCE [LARGE SCALE GENOMIC DNA]</scope>
    <source>
        <strain evidence="3">F 1598</strain>
    </source>
</reference>
<accession>A0A0C3F1K5</accession>
<dbReference type="EMBL" id="KN833015">
    <property type="protein sequence ID" value="KIM78620.1"/>
    <property type="molecule type" value="Genomic_DNA"/>
</dbReference>
<evidence type="ECO:0000313" key="2">
    <source>
        <dbReference type="EMBL" id="KIM78620.1"/>
    </source>
</evidence>
<keyword evidence="3" id="KW-1185">Reference proteome</keyword>
<sequence length="151" mass="16857">MPTRTRRANMPINYQMADCMTVYTGTPLLMQRTHPMAIAMNPPAAARIRLATTGATNIILHKPYGHIHHLTGLIGVLQDLLTSIPRITKPFSPVSDCSNITNCLLIMIIAFMLLLLSVKSQWTATDYSIVYKYGLSPRKILFISTLEELSL</sequence>
<gene>
    <name evidence="2" type="ORF">PILCRDRAFT_585852</name>
</gene>